<dbReference type="InterPro" id="IPR003439">
    <property type="entry name" value="ABC_transporter-like_ATP-bd"/>
</dbReference>
<sequence length="248" mass="27538">MMEKGSIVIKDLTIDFYINGELTNIIKQGNCVFPTGRITAVVGESGSGKSVLGQAILGDLPANATVSGEVLYECRNMLTLPPKDFKYLYGKKLAVVPQLPQEAFSPMKSIYAHIRDALECAGIIQMSFLHHLFTDKTTYLLAKHTLEGFGFTDIDKILSSYPHELSGGMLQRILCAIVTYIRPQWIIADEPTKGLDEANRDLVVKNLKKMYEKAGSSVIIITHDMELAQKMCHGIIRLKEGKLYAEGR</sequence>
<protein>
    <recommendedName>
        <fullName evidence="14">Nickel import system ATP-binding protein NikD</fullName>
        <ecNumber evidence="13">7.2.2.11</ecNumber>
    </recommendedName>
</protein>
<dbReference type="PROSITE" id="PS50893">
    <property type="entry name" value="ABC_TRANSPORTER_2"/>
    <property type="match status" value="1"/>
</dbReference>
<keyword evidence="3" id="KW-0813">Transport</keyword>
<evidence type="ECO:0000256" key="13">
    <source>
        <dbReference type="ARBA" id="ARBA00039098"/>
    </source>
</evidence>
<evidence type="ECO:0000256" key="14">
    <source>
        <dbReference type="ARBA" id="ARBA00044143"/>
    </source>
</evidence>
<keyword evidence="4" id="KW-1003">Cell membrane</keyword>
<dbReference type="PANTHER" id="PTHR43297:SF13">
    <property type="entry name" value="NICKEL ABC TRANSPORTER, ATP-BINDING PROTEIN"/>
    <property type="match status" value="1"/>
</dbReference>
<dbReference type="SMART" id="SM00382">
    <property type="entry name" value="AAA"/>
    <property type="match status" value="1"/>
</dbReference>
<dbReference type="RefSeq" id="WP_039207621.1">
    <property type="nucleotide sequence ID" value="NZ_JSCE01000121.1"/>
</dbReference>
<dbReference type="PANTHER" id="PTHR43297">
    <property type="entry name" value="OLIGOPEPTIDE TRANSPORT ATP-BINDING PROTEIN APPD"/>
    <property type="match status" value="1"/>
</dbReference>
<reference evidence="17 18" key="1">
    <citation type="journal article" date="2013" name="PLoS ONE">
        <title>Identification and characterization of three novel lipases belonging to families II and V from Anaerovibrio lipolyticus 5ST.</title>
        <authorList>
            <person name="Prive F."/>
            <person name="Kaderbhai N.N."/>
            <person name="Girdwood S."/>
            <person name="Worgan H.J."/>
            <person name="Pinloche E."/>
            <person name="Scollan N.D."/>
            <person name="Huws S.A."/>
            <person name="Newbold C.J."/>
        </authorList>
    </citation>
    <scope>NUCLEOTIDE SEQUENCE [LARGE SCALE GENOMIC DNA]</scope>
    <source>
        <strain evidence="17 18">5S</strain>
    </source>
</reference>
<evidence type="ECO:0000256" key="9">
    <source>
        <dbReference type="ARBA" id="ARBA00023065"/>
    </source>
</evidence>
<dbReference type="Gene3D" id="3.40.50.300">
    <property type="entry name" value="P-loop containing nucleotide triphosphate hydrolases"/>
    <property type="match status" value="1"/>
</dbReference>
<comment type="catalytic activity">
    <reaction evidence="15">
        <text>Ni(2+)(out) + ATP + H2O = Ni(2+)(in) + ADP + phosphate + H(+)</text>
        <dbReference type="Rhea" id="RHEA:15557"/>
        <dbReference type="ChEBI" id="CHEBI:15377"/>
        <dbReference type="ChEBI" id="CHEBI:15378"/>
        <dbReference type="ChEBI" id="CHEBI:30616"/>
        <dbReference type="ChEBI" id="CHEBI:43474"/>
        <dbReference type="ChEBI" id="CHEBI:49786"/>
        <dbReference type="ChEBI" id="CHEBI:456216"/>
        <dbReference type="EC" id="7.2.2.11"/>
    </reaction>
    <physiologicalReaction direction="left-to-right" evidence="15">
        <dbReference type="Rhea" id="RHEA:15558"/>
    </physiologicalReaction>
</comment>
<dbReference type="GO" id="GO:0005524">
    <property type="term" value="F:ATP binding"/>
    <property type="evidence" value="ECO:0007669"/>
    <property type="project" value="UniProtKB-KW"/>
</dbReference>
<evidence type="ECO:0000256" key="2">
    <source>
        <dbReference type="ARBA" id="ARBA00005417"/>
    </source>
</evidence>
<dbReference type="InterPro" id="IPR003593">
    <property type="entry name" value="AAA+_ATPase"/>
</dbReference>
<evidence type="ECO:0000256" key="5">
    <source>
        <dbReference type="ARBA" id="ARBA00022596"/>
    </source>
</evidence>
<evidence type="ECO:0000256" key="8">
    <source>
        <dbReference type="ARBA" id="ARBA00022967"/>
    </source>
</evidence>
<keyword evidence="9" id="KW-0406">Ion transport</keyword>
<evidence type="ECO:0000256" key="10">
    <source>
        <dbReference type="ARBA" id="ARBA00023112"/>
    </source>
</evidence>
<evidence type="ECO:0000256" key="6">
    <source>
        <dbReference type="ARBA" id="ARBA00022741"/>
    </source>
</evidence>
<dbReference type="GO" id="GO:0016887">
    <property type="term" value="F:ATP hydrolysis activity"/>
    <property type="evidence" value="ECO:0007669"/>
    <property type="project" value="InterPro"/>
</dbReference>
<evidence type="ECO:0000313" key="18">
    <source>
        <dbReference type="Proteomes" id="UP000030993"/>
    </source>
</evidence>
<keyword evidence="5" id="KW-0533">Nickel</keyword>
<accession>A0A0B2K0B0</accession>
<dbReference type="GO" id="GO:0005886">
    <property type="term" value="C:plasma membrane"/>
    <property type="evidence" value="ECO:0007669"/>
    <property type="project" value="UniProtKB-SubCell"/>
</dbReference>
<evidence type="ECO:0000259" key="16">
    <source>
        <dbReference type="PROSITE" id="PS50893"/>
    </source>
</evidence>
<keyword evidence="6" id="KW-0547">Nucleotide-binding</keyword>
<dbReference type="Proteomes" id="UP000030993">
    <property type="component" value="Unassembled WGS sequence"/>
</dbReference>
<comment type="caution">
    <text evidence="17">The sequence shown here is derived from an EMBL/GenBank/DDBJ whole genome shotgun (WGS) entry which is preliminary data.</text>
</comment>
<keyword evidence="8" id="KW-1278">Translocase</keyword>
<dbReference type="Pfam" id="PF00005">
    <property type="entry name" value="ABC_tran"/>
    <property type="match status" value="1"/>
</dbReference>
<evidence type="ECO:0000256" key="15">
    <source>
        <dbReference type="ARBA" id="ARBA00048610"/>
    </source>
</evidence>
<dbReference type="GO" id="GO:0015413">
    <property type="term" value="F:ABC-type nickel transporter activity"/>
    <property type="evidence" value="ECO:0007669"/>
    <property type="project" value="UniProtKB-EC"/>
</dbReference>
<evidence type="ECO:0000256" key="7">
    <source>
        <dbReference type="ARBA" id="ARBA00022840"/>
    </source>
</evidence>
<dbReference type="STRING" id="82374.NZ47_05965"/>
<feature type="domain" description="ABC transporter" evidence="16">
    <location>
        <begin position="9"/>
        <end position="248"/>
    </location>
</feature>
<evidence type="ECO:0000256" key="11">
    <source>
        <dbReference type="ARBA" id="ARBA00023136"/>
    </source>
</evidence>
<dbReference type="AlphaFoldDB" id="A0A0B2K0B0"/>
<keyword evidence="10" id="KW-0921">Nickel transport</keyword>
<comment type="similarity">
    <text evidence="2">Belongs to the ABC transporter superfamily.</text>
</comment>
<keyword evidence="18" id="KW-1185">Reference proteome</keyword>
<comment type="subunit">
    <text evidence="12">The complex is composed of two ATP-binding proteins (NikD and NikE), two transmembrane proteins (NikB and NikC) and a solute-binding protein (NikA).</text>
</comment>
<dbReference type="InterPro" id="IPR027417">
    <property type="entry name" value="P-loop_NTPase"/>
</dbReference>
<dbReference type="EC" id="7.2.2.11" evidence="13"/>
<evidence type="ECO:0000256" key="4">
    <source>
        <dbReference type="ARBA" id="ARBA00022475"/>
    </source>
</evidence>
<comment type="subcellular location">
    <subcellularLocation>
        <location evidence="1">Cell membrane</location>
        <topology evidence="1">Peripheral membrane protein</topology>
    </subcellularLocation>
</comment>
<dbReference type="EMBL" id="JSCE01000121">
    <property type="protein sequence ID" value="KHM52241.1"/>
    <property type="molecule type" value="Genomic_DNA"/>
</dbReference>
<evidence type="ECO:0000313" key="17">
    <source>
        <dbReference type="EMBL" id="KHM52241.1"/>
    </source>
</evidence>
<proteinExistence type="inferred from homology"/>
<dbReference type="InterPro" id="IPR050388">
    <property type="entry name" value="ABC_Ni/Peptide_Import"/>
</dbReference>
<evidence type="ECO:0000256" key="3">
    <source>
        <dbReference type="ARBA" id="ARBA00022448"/>
    </source>
</evidence>
<keyword evidence="11" id="KW-0472">Membrane</keyword>
<organism evidence="17 18">
    <name type="scientific">Anaerovibrio lipolyticus</name>
    <dbReference type="NCBI Taxonomy" id="82374"/>
    <lineage>
        <taxon>Bacteria</taxon>
        <taxon>Bacillati</taxon>
        <taxon>Bacillota</taxon>
        <taxon>Negativicutes</taxon>
        <taxon>Selenomonadales</taxon>
        <taxon>Selenomonadaceae</taxon>
        <taxon>Anaerovibrio</taxon>
    </lineage>
</organism>
<name>A0A0B2K0B0_9FIRM</name>
<keyword evidence="7" id="KW-0067">ATP-binding</keyword>
<evidence type="ECO:0000256" key="1">
    <source>
        <dbReference type="ARBA" id="ARBA00004202"/>
    </source>
</evidence>
<evidence type="ECO:0000256" key="12">
    <source>
        <dbReference type="ARBA" id="ARBA00038669"/>
    </source>
</evidence>
<gene>
    <name evidence="17" type="ORF">NZ47_05965</name>
</gene>
<dbReference type="SUPFAM" id="SSF52540">
    <property type="entry name" value="P-loop containing nucleoside triphosphate hydrolases"/>
    <property type="match status" value="1"/>
</dbReference>